<evidence type="ECO:0008006" key="7">
    <source>
        <dbReference type="Google" id="ProtNLM"/>
    </source>
</evidence>
<sequence>FDSIYILGGLDGRFDHTYAAIGALYKWCDNAKDTKLHIITEHCEVMLLGAGKHKVMANTLFQ</sequence>
<dbReference type="Gene3D" id="3.40.50.10240">
    <property type="entry name" value="Thiamin pyrophosphokinase, catalytic domain"/>
    <property type="match status" value="1"/>
</dbReference>
<dbReference type="EMBL" id="KQ248467">
    <property type="protein sequence ID" value="KNC71606.1"/>
    <property type="molecule type" value="Genomic_DNA"/>
</dbReference>
<accession>A0A0L0F4T8</accession>
<gene>
    <name evidence="5" type="ORF">SARC_15852</name>
</gene>
<evidence type="ECO:0000256" key="1">
    <source>
        <dbReference type="ARBA" id="ARBA00022679"/>
    </source>
</evidence>
<organism evidence="5 6">
    <name type="scientific">Sphaeroforma arctica JP610</name>
    <dbReference type="NCBI Taxonomy" id="667725"/>
    <lineage>
        <taxon>Eukaryota</taxon>
        <taxon>Ichthyosporea</taxon>
        <taxon>Ichthyophonida</taxon>
        <taxon>Sphaeroforma</taxon>
    </lineage>
</organism>
<keyword evidence="3" id="KW-0418">Kinase</keyword>
<reference evidence="5 6" key="1">
    <citation type="submission" date="2011-02" db="EMBL/GenBank/DDBJ databases">
        <title>The Genome Sequence of Sphaeroforma arctica JP610.</title>
        <authorList>
            <consortium name="The Broad Institute Genome Sequencing Platform"/>
            <person name="Russ C."/>
            <person name="Cuomo C."/>
            <person name="Young S.K."/>
            <person name="Zeng Q."/>
            <person name="Gargeya S."/>
            <person name="Alvarado L."/>
            <person name="Berlin A."/>
            <person name="Chapman S.B."/>
            <person name="Chen Z."/>
            <person name="Freedman E."/>
            <person name="Gellesch M."/>
            <person name="Goldberg J."/>
            <person name="Griggs A."/>
            <person name="Gujja S."/>
            <person name="Heilman E."/>
            <person name="Heiman D."/>
            <person name="Howarth C."/>
            <person name="Mehta T."/>
            <person name="Neiman D."/>
            <person name="Pearson M."/>
            <person name="Roberts A."/>
            <person name="Saif S."/>
            <person name="Shea T."/>
            <person name="Shenoy N."/>
            <person name="Sisk P."/>
            <person name="Stolte C."/>
            <person name="Sykes S."/>
            <person name="White J."/>
            <person name="Yandava C."/>
            <person name="Burger G."/>
            <person name="Gray M.W."/>
            <person name="Holland P.W.H."/>
            <person name="King N."/>
            <person name="Lang F.B.F."/>
            <person name="Roger A.J."/>
            <person name="Ruiz-Trillo I."/>
            <person name="Haas B."/>
            <person name="Nusbaum C."/>
            <person name="Birren B."/>
        </authorList>
    </citation>
    <scope>NUCLEOTIDE SEQUENCE [LARGE SCALE GENOMIC DNA]</scope>
    <source>
        <strain evidence="5 6">JP610</strain>
    </source>
</reference>
<dbReference type="InterPro" id="IPR036759">
    <property type="entry name" value="TPK_catalytic_sf"/>
</dbReference>
<keyword evidence="1" id="KW-0808">Transferase</keyword>
<dbReference type="OrthoDB" id="25149at2759"/>
<dbReference type="GO" id="GO:0009229">
    <property type="term" value="P:thiamine diphosphate biosynthetic process"/>
    <property type="evidence" value="ECO:0007669"/>
    <property type="project" value="InterPro"/>
</dbReference>
<evidence type="ECO:0000256" key="3">
    <source>
        <dbReference type="ARBA" id="ARBA00022777"/>
    </source>
</evidence>
<evidence type="ECO:0000313" key="6">
    <source>
        <dbReference type="Proteomes" id="UP000054560"/>
    </source>
</evidence>
<keyword evidence="6" id="KW-1185">Reference proteome</keyword>
<feature type="non-terminal residue" evidence="5">
    <location>
        <position position="1"/>
    </location>
</feature>
<evidence type="ECO:0000256" key="2">
    <source>
        <dbReference type="ARBA" id="ARBA00022741"/>
    </source>
</evidence>
<name>A0A0L0F4T8_9EUKA</name>
<dbReference type="RefSeq" id="XP_014145508.1">
    <property type="nucleotide sequence ID" value="XM_014290033.1"/>
</dbReference>
<dbReference type="GO" id="GO:0004788">
    <property type="term" value="F:thiamine diphosphokinase activity"/>
    <property type="evidence" value="ECO:0007669"/>
    <property type="project" value="InterPro"/>
</dbReference>
<keyword evidence="2" id="KW-0547">Nucleotide-binding</keyword>
<dbReference type="SUPFAM" id="SSF63999">
    <property type="entry name" value="Thiamin pyrophosphokinase, catalytic domain"/>
    <property type="match status" value="1"/>
</dbReference>
<protein>
    <recommendedName>
        <fullName evidence="7">Thiamin pyrophosphokinase catalytic domain-containing protein</fullName>
    </recommendedName>
</protein>
<dbReference type="Proteomes" id="UP000054560">
    <property type="component" value="Unassembled WGS sequence"/>
</dbReference>
<keyword evidence="4" id="KW-0067">ATP-binding</keyword>
<dbReference type="GeneID" id="25916356"/>
<evidence type="ECO:0000313" key="5">
    <source>
        <dbReference type="EMBL" id="KNC71606.1"/>
    </source>
</evidence>
<dbReference type="GO" id="GO:0005524">
    <property type="term" value="F:ATP binding"/>
    <property type="evidence" value="ECO:0007669"/>
    <property type="project" value="UniProtKB-KW"/>
</dbReference>
<dbReference type="GO" id="GO:0016301">
    <property type="term" value="F:kinase activity"/>
    <property type="evidence" value="ECO:0007669"/>
    <property type="project" value="UniProtKB-KW"/>
</dbReference>
<evidence type="ECO:0000256" key="4">
    <source>
        <dbReference type="ARBA" id="ARBA00022840"/>
    </source>
</evidence>
<dbReference type="AlphaFoldDB" id="A0A0L0F4T8"/>
<feature type="non-terminal residue" evidence="5">
    <location>
        <position position="62"/>
    </location>
</feature>
<proteinExistence type="predicted"/>